<dbReference type="KEGG" id="sbr:SY1_10090"/>
<protein>
    <submittedName>
        <fullName evidence="2">Transcriptional regulator/sugar kinase</fullName>
        <ecNumber evidence="2">2.7.1.2</ecNumber>
    </submittedName>
</protein>
<dbReference type="Pfam" id="PF00480">
    <property type="entry name" value="ROK"/>
    <property type="match status" value="1"/>
</dbReference>
<gene>
    <name evidence="2" type="ORF">SY1_10090</name>
</gene>
<dbReference type="PANTHER" id="PTHR18964:SF149">
    <property type="entry name" value="BIFUNCTIONAL UDP-N-ACETYLGLUCOSAMINE 2-EPIMERASE_N-ACETYLMANNOSAMINE KINASE"/>
    <property type="match status" value="1"/>
</dbReference>
<dbReference type="InterPro" id="IPR043129">
    <property type="entry name" value="ATPase_NBD"/>
</dbReference>
<dbReference type="Proteomes" id="UP000008957">
    <property type="component" value="Chromosome"/>
</dbReference>
<dbReference type="Gene3D" id="3.30.420.40">
    <property type="match status" value="2"/>
</dbReference>
<evidence type="ECO:0000313" key="2">
    <source>
        <dbReference type="EMBL" id="CBL28244.1"/>
    </source>
</evidence>
<reference evidence="2 3" key="2">
    <citation type="submission" date="2010-03" db="EMBL/GenBank/DDBJ databases">
        <authorList>
            <person name="Pajon A."/>
        </authorList>
    </citation>
    <scope>NUCLEOTIDE SEQUENCE [LARGE SCALE GENOMIC DNA]</scope>
    <source>
        <strain evidence="2 3">SGP1</strain>
    </source>
</reference>
<dbReference type="EC" id="2.7.1.2" evidence="2"/>
<evidence type="ECO:0000256" key="1">
    <source>
        <dbReference type="ARBA" id="ARBA00006479"/>
    </source>
</evidence>
<organism evidence="2 3">
    <name type="scientific">Fretibacterium fastidiosum</name>
    <dbReference type="NCBI Taxonomy" id="651822"/>
    <lineage>
        <taxon>Bacteria</taxon>
        <taxon>Thermotogati</taxon>
        <taxon>Synergistota</taxon>
        <taxon>Synergistia</taxon>
        <taxon>Synergistales</taxon>
        <taxon>Aminobacteriaceae</taxon>
        <taxon>Fretibacterium</taxon>
    </lineage>
</organism>
<sequence length="322" mass="33189">MTYYVGVDVGGTSVKIGVVSSAGSIVSEVAIATGAERPQEVVLQDILEGVRQAVAASDLGWGKVRAVGVGCPGMVRAEEGTVLYNNNLGWRDFLLGPMLTEALDLPARVENDANAAALGEVVGGCARGATSAMIITLGTGVGSGFVIDGRIWAGYNSAACEFGHMVIVRGGRPCTCGRRGCFEAYASATGLIAMTNEAIATDPEGAMAEMARREGRVGGHTSFVAAEAGDPAAMRLVDEYTDYLACGVANLVNGLQPEVVGVGGGVGKQGERLLVPLRRKVSAELYGRDYEDDRATRLVSCTLGYKAGLVGAAMAAKVAYGE</sequence>
<dbReference type="GO" id="GO:0004340">
    <property type="term" value="F:glucokinase activity"/>
    <property type="evidence" value="ECO:0007669"/>
    <property type="project" value="UniProtKB-EC"/>
</dbReference>
<comment type="similarity">
    <text evidence="1">Belongs to the ROK (NagC/XylR) family.</text>
</comment>
<dbReference type="PANTHER" id="PTHR18964">
    <property type="entry name" value="ROK (REPRESSOR, ORF, KINASE) FAMILY"/>
    <property type="match status" value="1"/>
</dbReference>
<accession>A0AB94IX48</accession>
<evidence type="ECO:0000313" key="3">
    <source>
        <dbReference type="Proteomes" id="UP000008957"/>
    </source>
</evidence>
<name>A0AB94IX48_9BACT</name>
<reference evidence="3" key="1">
    <citation type="submission" date="2010-03" db="EMBL/GenBank/DDBJ databases">
        <title>The genome sequence of Synergistetes sp. SGP1.</title>
        <authorList>
            <consortium name="metaHIT consortium -- http://www.metahit.eu/"/>
            <person name="Pajon A."/>
            <person name="Turner K."/>
            <person name="Parkhill J."/>
            <person name="Wade W."/>
            <person name="Vartoukian S."/>
        </authorList>
    </citation>
    <scope>NUCLEOTIDE SEQUENCE [LARGE SCALE GENOMIC DNA]</scope>
    <source>
        <strain evidence="3">SGP1</strain>
    </source>
</reference>
<dbReference type="InterPro" id="IPR000600">
    <property type="entry name" value="ROK"/>
</dbReference>
<dbReference type="AlphaFoldDB" id="A0AB94IX48"/>
<dbReference type="SUPFAM" id="SSF53067">
    <property type="entry name" value="Actin-like ATPase domain"/>
    <property type="match status" value="1"/>
</dbReference>
<dbReference type="RefSeq" id="WP_015556391.1">
    <property type="nucleotide sequence ID" value="NC_021038.1"/>
</dbReference>
<keyword evidence="2" id="KW-0808">Transferase</keyword>
<dbReference type="EMBL" id="FP929056">
    <property type="protein sequence ID" value="CBL28244.1"/>
    <property type="molecule type" value="Genomic_DNA"/>
</dbReference>
<proteinExistence type="inferred from homology"/>
<keyword evidence="3" id="KW-1185">Reference proteome</keyword>
<keyword evidence="2" id="KW-0418">Kinase</keyword>